<evidence type="ECO:0000313" key="3">
    <source>
        <dbReference type="Proteomes" id="UP000199344"/>
    </source>
</evidence>
<organism evidence="2 3">
    <name type="scientific">Paracoccus isoporae</name>
    <dbReference type="NCBI Taxonomy" id="591205"/>
    <lineage>
        <taxon>Bacteria</taxon>
        <taxon>Pseudomonadati</taxon>
        <taxon>Pseudomonadota</taxon>
        <taxon>Alphaproteobacteria</taxon>
        <taxon>Rhodobacterales</taxon>
        <taxon>Paracoccaceae</taxon>
        <taxon>Paracoccus</taxon>
    </lineage>
</organism>
<dbReference type="Gene3D" id="3.40.50.1820">
    <property type="entry name" value="alpha/beta hydrolase"/>
    <property type="match status" value="1"/>
</dbReference>
<dbReference type="RefSeq" id="WP_090522919.1">
    <property type="nucleotide sequence ID" value="NZ_FNAH01000004.1"/>
</dbReference>
<dbReference type="OrthoDB" id="9788260at2"/>
<gene>
    <name evidence="2" type="ORF">SAMN05421538_104182</name>
</gene>
<evidence type="ECO:0000313" key="2">
    <source>
        <dbReference type="EMBL" id="SDE15633.1"/>
    </source>
</evidence>
<name>A0A1G7ALL1_9RHOB</name>
<dbReference type="EMBL" id="FNAH01000004">
    <property type="protein sequence ID" value="SDE15633.1"/>
    <property type="molecule type" value="Genomic_DNA"/>
</dbReference>
<proteinExistence type="predicted"/>
<dbReference type="PANTHER" id="PTHR11614">
    <property type="entry name" value="PHOSPHOLIPASE-RELATED"/>
    <property type="match status" value="1"/>
</dbReference>
<dbReference type="AlphaFoldDB" id="A0A1G7ALL1"/>
<protein>
    <submittedName>
        <fullName evidence="2">Lysophospholipase</fullName>
    </submittedName>
</protein>
<sequence>MTLSPAPFHRFSDCADPQAEAYWLRTDDEIRLRIALWRADAAQGTVLLLPGRTEYAEKYAPVAARLTAHGLNVLTLDWRGQGLSDRLQDDPRPGHVSDFAHYQLDVVAMIEAADSLSIRAPWHLLAHSMGGGIGLAALMNGLPVETASFSAPMWGINHAPMPHSAAMLLSSIASRIGRGQRAAFGTGGGGTYVLDEPFRDNLLTASTESWCRLVCEAEAWPELTLGGASYDWVGTALRECRRLAAEPSPDVPMLVSLGTNEKIVSAKAIRDRAASWPESQLIEIEGGNHEVMFETMARQEQFFDAFLSHVGAASAQRIGREARG</sequence>
<dbReference type="InterPro" id="IPR022742">
    <property type="entry name" value="Hydrolase_4"/>
</dbReference>
<feature type="domain" description="Serine aminopeptidase S33" evidence="1">
    <location>
        <begin position="42"/>
        <end position="295"/>
    </location>
</feature>
<accession>A0A1G7ALL1</accession>
<dbReference type="InterPro" id="IPR029058">
    <property type="entry name" value="AB_hydrolase_fold"/>
</dbReference>
<dbReference type="InterPro" id="IPR051044">
    <property type="entry name" value="MAG_DAG_Lipase"/>
</dbReference>
<dbReference type="Proteomes" id="UP000199344">
    <property type="component" value="Unassembled WGS sequence"/>
</dbReference>
<keyword evidence="3" id="KW-1185">Reference proteome</keyword>
<evidence type="ECO:0000259" key="1">
    <source>
        <dbReference type="Pfam" id="PF12146"/>
    </source>
</evidence>
<reference evidence="2 3" key="1">
    <citation type="submission" date="2016-10" db="EMBL/GenBank/DDBJ databases">
        <authorList>
            <person name="de Groot N.N."/>
        </authorList>
    </citation>
    <scope>NUCLEOTIDE SEQUENCE [LARGE SCALE GENOMIC DNA]</scope>
    <source>
        <strain evidence="2 3">DSM 22220</strain>
    </source>
</reference>
<dbReference type="STRING" id="591205.SAMN05421538_104182"/>
<dbReference type="SUPFAM" id="SSF53474">
    <property type="entry name" value="alpha/beta-Hydrolases"/>
    <property type="match status" value="1"/>
</dbReference>
<dbReference type="Pfam" id="PF12146">
    <property type="entry name" value="Hydrolase_4"/>
    <property type="match status" value="1"/>
</dbReference>